<feature type="region of interest" description="Disordered" evidence="6">
    <location>
        <begin position="1"/>
        <end position="20"/>
    </location>
</feature>
<feature type="non-terminal residue" evidence="8">
    <location>
        <position position="410"/>
    </location>
</feature>
<dbReference type="CDD" id="cd11805">
    <property type="entry name" value="SH3_GRB2_like_C"/>
    <property type="match status" value="1"/>
</dbReference>
<organism evidence="8 9">
    <name type="scientific">Paraglomus occultum</name>
    <dbReference type="NCBI Taxonomy" id="144539"/>
    <lineage>
        <taxon>Eukaryota</taxon>
        <taxon>Fungi</taxon>
        <taxon>Fungi incertae sedis</taxon>
        <taxon>Mucoromycota</taxon>
        <taxon>Glomeromycotina</taxon>
        <taxon>Glomeromycetes</taxon>
        <taxon>Paraglomerales</taxon>
        <taxon>Paraglomeraceae</taxon>
        <taxon>Paraglomus</taxon>
    </lineage>
</organism>
<dbReference type="SUPFAM" id="SSF89009">
    <property type="entry name" value="GAT-like domain"/>
    <property type="match status" value="1"/>
</dbReference>
<dbReference type="InterPro" id="IPR050670">
    <property type="entry name" value="STAM"/>
</dbReference>
<keyword evidence="2 5" id="KW-0728">SH3 domain</keyword>
<evidence type="ECO:0000256" key="3">
    <source>
        <dbReference type="ARBA" id="ARBA00023136"/>
    </source>
</evidence>
<dbReference type="SUPFAM" id="SSF50044">
    <property type="entry name" value="SH3-domain"/>
    <property type="match status" value="1"/>
</dbReference>
<dbReference type="Proteomes" id="UP000789572">
    <property type="component" value="Unassembled WGS sequence"/>
</dbReference>
<gene>
    <name evidence="8" type="ORF">POCULU_LOCUS56</name>
</gene>
<dbReference type="GO" id="GO:0043328">
    <property type="term" value="P:protein transport to vacuole involved in ubiquitin-dependent protein catabolic process via the multivesicular body sorting pathway"/>
    <property type="evidence" value="ECO:0007669"/>
    <property type="project" value="TreeGrafter"/>
</dbReference>
<feature type="compositionally biased region" description="Low complexity" evidence="6">
    <location>
        <begin position="313"/>
        <end position="344"/>
    </location>
</feature>
<dbReference type="PANTHER" id="PTHR45929:SF3">
    <property type="entry name" value="JAK PATHWAY SIGNAL TRANSDUCTION ADAPTOR MOLECULE"/>
    <property type="match status" value="1"/>
</dbReference>
<dbReference type="GO" id="GO:0035091">
    <property type="term" value="F:phosphatidylinositol binding"/>
    <property type="evidence" value="ECO:0007669"/>
    <property type="project" value="InterPro"/>
</dbReference>
<evidence type="ECO:0000256" key="6">
    <source>
        <dbReference type="SAM" id="MobiDB-lite"/>
    </source>
</evidence>
<evidence type="ECO:0000256" key="5">
    <source>
        <dbReference type="PROSITE-ProRule" id="PRU00192"/>
    </source>
</evidence>
<dbReference type="CDD" id="cd21386">
    <property type="entry name" value="GAT_Hse1"/>
    <property type="match status" value="1"/>
</dbReference>
<dbReference type="Gene3D" id="2.30.30.40">
    <property type="entry name" value="SH3 Domains"/>
    <property type="match status" value="1"/>
</dbReference>
<feature type="compositionally biased region" description="Polar residues" evidence="6">
    <location>
        <begin position="363"/>
        <end position="372"/>
    </location>
</feature>
<protein>
    <submittedName>
        <fullName evidence="8">6562_t:CDS:1</fullName>
    </submittedName>
</protein>
<evidence type="ECO:0000256" key="4">
    <source>
        <dbReference type="ARBA" id="ARBA00029433"/>
    </source>
</evidence>
<accession>A0A9N8VJ41</accession>
<feature type="region of interest" description="Disordered" evidence="6">
    <location>
        <begin position="228"/>
        <end position="396"/>
    </location>
</feature>
<dbReference type="Gene3D" id="1.20.5.1940">
    <property type="match status" value="1"/>
</dbReference>
<dbReference type="PRINTS" id="PR00499">
    <property type="entry name" value="P67PHOX"/>
</dbReference>
<dbReference type="EMBL" id="CAJVPJ010000002">
    <property type="protein sequence ID" value="CAG8451497.1"/>
    <property type="molecule type" value="Genomic_DNA"/>
</dbReference>
<feature type="domain" description="SH3" evidence="7">
    <location>
        <begin position="21"/>
        <end position="80"/>
    </location>
</feature>
<evidence type="ECO:0000313" key="8">
    <source>
        <dbReference type="EMBL" id="CAG8451497.1"/>
    </source>
</evidence>
<dbReference type="PROSITE" id="PS50002">
    <property type="entry name" value="SH3"/>
    <property type="match status" value="1"/>
</dbReference>
<name>A0A9N8VJ41_9GLOM</name>
<keyword evidence="9" id="KW-1185">Reference proteome</keyword>
<evidence type="ECO:0000256" key="1">
    <source>
        <dbReference type="ARBA" id="ARBA00004608"/>
    </source>
</evidence>
<proteinExistence type="predicted"/>
<reference evidence="8" key="1">
    <citation type="submission" date="2021-06" db="EMBL/GenBank/DDBJ databases">
        <authorList>
            <person name="Kallberg Y."/>
            <person name="Tangrot J."/>
            <person name="Rosling A."/>
        </authorList>
    </citation>
    <scope>NUCLEOTIDE SEQUENCE</scope>
    <source>
        <strain evidence="8">IA702</strain>
    </source>
</reference>
<comment type="caution">
    <text evidence="8">The sequence shown here is derived from an EMBL/GenBank/DDBJ whole genome shotgun (WGS) entry which is preliminary data.</text>
</comment>
<feature type="compositionally biased region" description="Polar residues" evidence="6">
    <location>
        <begin position="284"/>
        <end position="312"/>
    </location>
</feature>
<dbReference type="Pfam" id="PF00018">
    <property type="entry name" value="SH3_1"/>
    <property type="match status" value="1"/>
</dbReference>
<feature type="compositionally biased region" description="Polar residues" evidence="6">
    <location>
        <begin position="382"/>
        <end position="396"/>
    </location>
</feature>
<dbReference type="PANTHER" id="PTHR45929">
    <property type="entry name" value="JAK PATHWAY SIGNAL TRANSDUCTION ADAPTOR MOLECULE"/>
    <property type="match status" value="1"/>
</dbReference>
<dbReference type="InterPro" id="IPR004152">
    <property type="entry name" value="GAT_dom"/>
</dbReference>
<dbReference type="SMART" id="SM00326">
    <property type="entry name" value="SH3"/>
    <property type="match status" value="1"/>
</dbReference>
<dbReference type="PRINTS" id="PR00452">
    <property type="entry name" value="SH3DOMAIN"/>
</dbReference>
<dbReference type="FunFam" id="2.30.30.40:FF:000072">
    <property type="entry name" value="Unconventional Myosin IB"/>
    <property type="match status" value="1"/>
</dbReference>
<dbReference type="AlphaFoldDB" id="A0A9N8VJ41"/>
<evidence type="ECO:0000313" key="9">
    <source>
        <dbReference type="Proteomes" id="UP000789572"/>
    </source>
</evidence>
<dbReference type="GO" id="GO:0033565">
    <property type="term" value="C:ESCRT-0 complex"/>
    <property type="evidence" value="ECO:0007669"/>
    <property type="project" value="TreeGrafter"/>
</dbReference>
<feature type="compositionally biased region" description="Low complexity" evidence="6">
    <location>
        <begin position="352"/>
        <end position="362"/>
    </location>
</feature>
<dbReference type="InterPro" id="IPR036028">
    <property type="entry name" value="SH3-like_dom_sf"/>
</dbReference>
<sequence>EPAFTGFAKGVAKNDSNSRDPPVTRVKALYDFAPSEPSELGFSRGDIITVIDSVYKDWWRGELRGRTGIFPVNYIEKLPDPTPADLAREAEIEASVFAESKNIEKLLQMLTTIDPNRDNFSENEEIQNLYHSTLAVRPKLVKLIEKYSQKKDELIALNEKFTKARTTYDKLYEVSIDRYKYNTPYGYSAPTDAYSPYNTITNSAYPTPPPTTQYDTSTTYAQYTSSQTSIYTPPVQPDSRQGAYYSSQAQVQHALPFPPPTQDKPRQTVYDTQSQYGTAPPVDVSTQAAPYTAGNYSPITNRDQPQSTTYASPQQQQQQLQPQQLQPQQLQTQQLQPQQLQPQQLQPPPPQQQQLHQQQLQQHSYAYQQTVVQDKLPRQDTYDTQSPYGATPSVDTSAQAVAYTSQQEYM</sequence>
<dbReference type="OrthoDB" id="10255964at2759"/>
<dbReference type="InterPro" id="IPR001452">
    <property type="entry name" value="SH3_domain"/>
</dbReference>
<dbReference type="GO" id="GO:0043130">
    <property type="term" value="F:ubiquitin binding"/>
    <property type="evidence" value="ECO:0007669"/>
    <property type="project" value="InterPro"/>
</dbReference>
<evidence type="ECO:0000256" key="2">
    <source>
        <dbReference type="ARBA" id="ARBA00022443"/>
    </source>
</evidence>
<evidence type="ECO:0000259" key="7">
    <source>
        <dbReference type="PROSITE" id="PS50002"/>
    </source>
</evidence>
<keyword evidence="3" id="KW-0472">Membrane</keyword>
<comment type="subcellular location">
    <subcellularLocation>
        <location evidence="4">Endomembrane system</location>
        <topology evidence="4">Peripheral membrane protein</topology>
        <orientation evidence="4">Cytoplasmic side</orientation>
    </subcellularLocation>
    <subcellularLocation>
        <location evidence="1">Endosome membrane</location>
    </subcellularLocation>
</comment>
<dbReference type="Pfam" id="PF03127">
    <property type="entry name" value="GAT"/>
    <property type="match status" value="1"/>
</dbReference>